<dbReference type="EMBL" id="KZ772673">
    <property type="protein sequence ID" value="PTQ50400.1"/>
    <property type="molecule type" value="Genomic_DNA"/>
</dbReference>
<evidence type="ECO:0000313" key="1">
    <source>
        <dbReference type="EMBL" id="PTQ50400.1"/>
    </source>
</evidence>
<organism evidence="1 2">
    <name type="scientific">Marchantia polymorpha</name>
    <name type="common">Common liverwort</name>
    <name type="synonym">Marchantia aquatica</name>
    <dbReference type="NCBI Taxonomy" id="3197"/>
    <lineage>
        <taxon>Eukaryota</taxon>
        <taxon>Viridiplantae</taxon>
        <taxon>Streptophyta</taxon>
        <taxon>Embryophyta</taxon>
        <taxon>Marchantiophyta</taxon>
        <taxon>Marchantiopsida</taxon>
        <taxon>Marchantiidae</taxon>
        <taxon>Marchantiales</taxon>
        <taxon>Marchantiaceae</taxon>
        <taxon>Marchantia</taxon>
    </lineage>
</organism>
<sequence length="204" mass="22921">MVRAAMSWNVRSRMAESLQYLWVQKNQLSKDPDDTIRSILSNSRDLSMAGQNLSEFENGALLFLFSTIPLKNRLASQVLDLRGSGVEERISVKVHRIENVPNLRVALDLSSNRLHGPIPVGQALTSVHVVGLSDKLLEPCPDQSGKESFSSWRILDHRRAQQNRRLPRTEAPPLGPLTHLHVLDDNLSRPRRTCRPRPIAMVAG</sequence>
<gene>
    <name evidence="1" type="ORF">MARPO_0001s0377</name>
</gene>
<proteinExistence type="predicted"/>
<evidence type="ECO:0000313" key="2">
    <source>
        <dbReference type="Proteomes" id="UP000244005"/>
    </source>
</evidence>
<protein>
    <recommendedName>
        <fullName evidence="3">Leucine-rich repeat-containing N-terminal plant-type domain-containing protein</fullName>
    </recommendedName>
</protein>
<name>A0A2R6XWB9_MARPO</name>
<dbReference type="Proteomes" id="UP000244005">
    <property type="component" value="Unassembled WGS sequence"/>
</dbReference>
<evidence type="ECO:0008006" key="3">
    <source>
        <dbReference type="Google" id="ProtNLM"/>
    </source>
</evidence>
<dbReference type="Gene3D" id="3.80.10.10">
    <property type="entry name" value="Ribonuclease Inhibitor"/>
    <property type="match status" value="1"/>
</dbReference>
<accession>A0A2R6XWB9</accession>
<dbReference type="SUPFAM" id="SSF52058">
    <property type="entry name" value="L domain-like"/>
    <property type="match status" value="1"/>
</dbReference>
<keyword evidence="2" id="KW-1185">Reference proteome</keyword>
<dbReference type="AlphaFoldDB" id="A0A2R6XWB9"/>
<reference evidence="2" key="1">
    <citation type="journal article" date="2017" name="Cell">
        <title>Insights into land plant evolution garnered from the Marchantia polymorpha genome.</title>
        <authorList>
            <person name="Bowman J.L."/>
            <person name="Kohchi T."/>
            <person name="Yamato K.T."/>
            <person name="Jenkins J."/>
            <person name="Shu S."/>
            <person name="Ishizaki K."/>
            <person name="Yamaoka S."/>
            <person name="Nishihama R."/>
            <person name="Nakamura Y."/>
            <person name="Berger F."/>
            <person name="Adam C."/>
            <person name="Aki S.S."/>
            <person name="Althoff F."/>
            <person name="Araki T."/>
            <person name="Arteaga-Vazquez M.A."/>
            <person name="Balasubrmanian S."/>
            <person name="Barry K."/>
            <person name="Bauer D."/>
            <person name="Boehm C.R."/>
            <person name="Briginshaw L."/>
            <person name="Caballero-Perez J."/>
            <person name="Catarino B."/>
            <person name="Chen F."/>
            <person name="Chiyoda S."/>
            <person name="Chovatia M."/>
            <person name="Davies K.M."/>
            <person name="Delmans M."/>
            <person name="Demura T."/>
            <person name="Dierschke T."/>
            <person name="Dolan L."/>
            <person name="Dorantes-Acosta A.E."/>
            <person name="Eklund D.M."/>
            <person name="Florent S.N."/>
            <person name="Flores-Sandoval E."/>
            <person name="Fujiyama A."/>
            <person name="Fukuzawa H."/>
            <person name="Galik B."/>
            <person name="Grimanelli D."/>
            <person name="Grimwood J."/>
            <person name="Grossniklaus U."/>
            <person name="Hamada T."/>
            <person name="Haseloff J."/>
            <person name="Hetherington A.J."/>
            <person name="Higo A."/>
            <person name="Hirakawa Y."/>
            <person name="Hundley H.N."/>
            <person name="Ikeda Y."/>
            <person name="Inoue K."/>
            <person name="Inoue S.I."/>
            <person name="Ishida S."/>
            <person name="Jia Q."/>
            <person name="Kakita M."/>
            <person name="Kanazawa T."/>
            <person name="Kawai Y."/>
            <person name="Kawashima T."/>
            <person name="Kennedy M."/>
            <person name="Kinose K."/>
            <person name="Kinoshita T."/>
            <person name="Kohara Y."/>
            <person name="Koide E."/>
            <person name="Komatsu K."/>
            <person name="Kopischke S."/>
            <person name="Kubo M."/>
            <person name="Kyozuka J."/>
            <person name="Lagercrantz U."/>
            <person name="Lin S.S."/>
            <person name="Lindquist E."/>
            <person name="Lipzen A.M."/>
            <person name="Lu C.W."/>
            <person name="De Luna E."/>
            <person name="Martienssen R.A."/>
            <person name="Minamino N."/>
            <person name="Mizutani M."/>
            <person name="Mizutani M."/>
            <person name="Mochizuki N."/>
            <person name="Monte I."/>
            <person name="Mosher R."/>
            <person name="Nagasaki H."/>
            <person name="Nakagami H."/>
            <person name="Naramoto S."/>
            <person name="Nishitani K."/>
            <person name="Ohtani M."/>
            <person name="Okamoto T."/>
            <person name="Okumura M."/>
            <person name="Phillips J."/>
            <person name="Pollak B."/>
            <person name="Reinders A."/>
            <person name="Rovekamp M."/>
            <person name="Sano R."/>
            <person name="Sawa S."/>
            <person name="Schmid M.W."/>
            <person name="Shirakawa M."/>
            <person name="Solano R."/>
            <person name="Spunde A."/>
            <person name="Suetsugu N."/>
            <person name="Sugano S."/>
            <person name="Sugiyama A."/>
            <person name="Sun R."/>
            <person name="Suzuki Y."/>
            <person name="Takenaka M."/>
            <person name="Takezawa D."/>
            <person name="Tomogane H."/>
            <person name="Tsuzuki M."/>
            <person name="Ueda T."/>
            <person name="Umeda M."/>
            <person name="Ward J.M."/>
            <person name="Watanabe Y."/>
            <person name="Yazaki K."/>
            <person name="Yokoyama R."/>
            <person name="Yoshitake Y."/>
            <person name="Yotsui I."/>
            <person name="Zachgo S."/>
            <person name="Schmutz J."/>
        </authorList>
    </citation>
    <scope>NUCLEOTIDE SEQUENCE [LARGE SCALE GENOMIC DNA]</scope>
    <source>
        <strain evidence="2">Tak-1</strain>
    </source>
</reference>
<dbReference type="InterPro" id="IPR032675">
    <property type="entry name" value="LRR_dom_sf"/>
</dbReference>